<dbReference type="AlphaFoldDB" id="A0A1I3SEA4"/>
<protein>
    <submittedName>
        <fullName evidence="1">Uncharacterized protein</fullName>
    </submittedName>
</protein>
<gene>
    <name evidence="1" type="ORF">SAMN05518846_104146</name>
</gene>
<dbReference type="EMBL" id="FORT01000004">
    <property type="protein sequence ID" value="SFJ57134.1"/>
    <property type="molecule type" value="Genomic_DNA"/>
</dbReference>
<keyword evidence="2" id="KW-1185">Reference proteome</keyword>
<organism evidence="1 2">
    <name type="scientific">Brevibacillus centrosporus</name>
    <dbReference type="NCBI Taxonomy" id="54910"/>
    <lineage>
        <taxon>Bacteria</taxon>
        <taxon>Bacillati</taxon>
        <taxon>Bacillota</taxon>
        <taxon>Bacilli</taxon>
        <taxon>Bacillales</taxon>
        <taxon>Paenibacillaceae</taxon>
        <taxon>Brevibacillus</taxon>
    </lineage>
</organism>
<name>A0A1I3SEA4_9BACL</name>
<dbReference type="GeneID" id="301132095"/>
<proteinExistence type="predicted"/>
<accession>A0A1I3SEA4</accession>
<dbReference type="Proteomes" id="UP000198915">
    <property type="component" value="Unassembled WGS sequence"/>
</dbReference>
<evidence type="ECO:0000313" key="1">
    <source>
        <dbReference type="EMBL" id="SFJ57134.1"/>
    </source>
</evidence>
<evidence type="ECO:0000313" key="2">
    <source>
        <dbReference type="Proteomes" id="UP000198915"/>
    </source>
</evidence>
<sequence>MRKQQPIASQDRLTPEFMQWLKQNNVTRRQLKREPAALDRYHQEWMKTKKRTRARRPSLLQMIPSISDIDLGTVVNNVQIAKDLFKTYRELQGLGLFKRNGAPWH</sequence>
<reference evidence="2" key="1">
    <citation type="submission" date="2016-10" db="EMBL/GenBank/DDBJ databases">
        <authorList>
            <person name="Varghese N."/>
            <person name="Submissions S."/>
        </authorList>
    </citation>
    <scope>NUCLEOTIDE SEQUENCE [LARGE SCALE GENOMIC DNA]</scope>
    <source>
        <strain evidence="2">OK042</strain>
    </source>
</reference>
<dbReference type="RefSeq" id="WP_139228069.1">
    <property type="nucleotide sequence ID" value="NZ_BJOE01000048.1"/>
</dbReference>